<reference evidence="3 4" key="1">
    <citation type="submission" date="2016-11" db="EMBL/GenBank/DDBJ databases">
        <title>Genome sequencing of Zhihengliuella aestuarii B18 antagonistic to Plasmodiophora brassicae.</title>
        <authorList>
            <person name="Luo Y."/>
        </authorList>
    </citation>
    <scope>NUCLEOTIDE SEQUENCE [LARGE SCALE GENOMIC DNA]</scope>
    <source>
        <strain evidence="3 4">B18</strain>
    </source>
</reference>
<dbReference type="KEGG" id="nae:BHE16_06990"/>
<evidence type="ECO:0000313" key="3">
    <source>
        <dbReference type="EMBL" id="APF40797.1"/>
    </source>
</evidence>
<dbReference type="SMART" id="SM00880">
    <property type="entry name" value="CHAD"/>
    <property type="match status" value="1"/>
</dbReference>
<gene>
    <name evidence="3" type="ORF">BHE16_06990</name>
</gene>
<dbReference type="STRING" id="556325.BHE16_06990"/>
<name>A0A1L2ZNJ7_9MICC</name>
<dbReference type="Proteomes" id="UP000183530">
    <property type="component" value="Chromosome"/>
</dbReference>
<dbReference type="CDD" id="cd07374">
    <property type="entry name" value="CYTH-like_Pase"/>
    <property type="match status" value="1"/>
</dbReference>
<dbReference type="AlphaFoldDB" id="A0A1L2ZNJ7"/>
<dbReference type="Gene3D" id="1.40.20.10">
    <property type="entry name" value="CHAD domain"/>
    <property type="match status" value="1"/>
</dbReference>
<dbReference type="Pfam" id="PF05235">
    <property type="entry name" value="CHAD"/>
    <property type="match status" value="1"/>
</dbReference>
<dbReference type="RefSeq" id="WP_071894274.1">
    <property type="nucleotide sequence ID" value="NZ_CP018135.1"/>
</dbReference>
<dbReference type="InterPro" id="IPR023577">
    <property type="entry name" value="CYTH_domain"/>
</dbReference>
<keyword evidence="4" id="KW-1185">Reference proteome</keyword>
<dbReference type="PANTHER" id="PTHR39339:SF1">
    <property type="entry name" value="CHAD DOMAIN-CONTAINING PROTEIN"/>
    <property type="match status" value="1"/>
</dbReference>
<dbReference type="Pfam" id="PF01928">
    <property type="entry name" value="CYTH"/>
    <property type="match status" value="1"/>
</dbReference>
<dbReference type="InterPro" id="IPR007899">
    <property type="entry name" value="CHAD_dom"/>
</dbReference>
<organism evidence="3 4">
    <name type="scientific">Neomicrococcus aestuarii</name>
    <dbReference type="NCBI Taxonomy" id="556325"/>
    <lineage>
        <taxon>Bacteria</taxon>
        <taxon>Bacillati</taxon>
        <taxon>Actinomycetota</taxon>
        <taxon>Actinomycetes</taxon>
        <taxon>Micrococcales</taxon>
        <taxon>Micrococcaceae</taxon>
        <taxon>Neomicrococcus</taxon>
    </lineage>
</organism>
<dbReference type="Gene3D" id="2.40.320.10">
    <property type="entry name" value="Hypothetical Protein Pfu-838710-001"/>
    <property type="match status" value="1"/>
</dbReference>
<evidence type="ECO:0008006" key="5">
    <source>
        <dbReference type="Google" id="ProtNLM"/>
    </source>
</evidence>
<feature type="domain" description="CHAD" evidence="2">
    <location>
        <begin position="216"/>
        <end position="505"/>
    </location>
</feature>
<accession>A0A1L2ZNJ7</accession>
<dbReference type="PANTHER" id="PTHR39339">
    <property type="entry name" value="SLR1444 PROTEIN"/>
    <property type="match status" value="1"/>
</dbReference>
<dbReference type="SUPFAM" id="SSF55154">
    <property type="entry name" value="CYTH-like phosphatases"/>
    <property type="match status" value="1"/>
</dbReference>
<proteinExistence type="predicted"/>
<dbReference type="PROSITE" id="PS51708">
    <property type="entry name" value="CHAD"/>
    <property type="match status" value="1"/>
</dbReference>
<dbReference type="PROSITE" id="PS51707">
    <property type="entry name" value="CYTH"/>
    <property type="match status" value="1"/>
</dbReference>
<evidence type="ECO:0000313" key="4">
    <source>
        <dbReference type="Proteomes" id="UP000183530"/>
    </source>
</evidence>
<dbReference type="EMBL" id="CP018135">
    <property type="protein sequence ID" value="APF40797.1"/>
    <property type="molecule type" value="Genomic_DNA"/>
</dbReference>
<dbReference type="InterPro" id="IPR038186">
    <property type="entry name" value="CHAD_dom_sf"/>
</dbReference>
<dbReference type="InterPro" id="IPR033469">
    <property type="entry name" value="CYTH-like_dom_sf"/>
</dbReference>
<protein>
    <recommendedName>
        <fullName evidence="5">CHAD domain-containing protein</fullName>
    </recommendedName>
</protein>
<dbReference type="OrthoDB" id="9777271at2"/>
<dbReference type="SMART" id="SM01118">
    <property type="entry name" value="CYTH"/>
    <property type="match status" value="1"/>
</dbReference>
<evidence type="ECO:0000259" key="1">
    <source>
        <dbReference type="PROSITE" id="PS51707"/>
    </source>
</evidence>
<sequence length="505" mass="56246">MALEAQREVERKYDVSADTQLPDLLELPDISFVDSQEPVSLEAIYFDTPDQVLRRNRITLRRRTGGADAGWHVKFPSGESRIEIRAVLDTGDDIEMPEEIRDIVSVFVRGQKFERTATLKTSRTFHYLHSDEEVLAEVCDDVVTSVTASGQVKRWREWEVELENSSSLDGLAAVQLLDDVEEKLIVAGAERSLRASKVGFALGPLPETAERPIGKKGSLRAVLTLAFHSAASGLTYWDPLVRRGEPDALHQLRVSVRTLRGLLKVGRKMLDEDRARSLSDQLKVTGQALGAARDAEVQLEILDERVDLWDHDTVSEQAIARMRNRLASEQEEALAAALEHLRSPEYFATLDAVDAFLADVPLSSQYDDAARARGPLRAAVDRQVRRIKEHVEAASALDEGEEWVELLHEARKEAKTLRYMIRHLEAVPGSDLGGHRKALRVRATGLQDGLGEHRDSLGFQAFVRSVALEAAAANEDTFSYGVLFAAEAPVQDRALRRVRQGLKSL</sequence>
<feature type="domain" description="CYTH" evidence="1">
    <location>
        <begin position="6"/>
        <end position="202"/>
    </location>
</feature>
<evidence type="ECO:0000259" key="2">
    <source>
        <dbReference type="PROSITE" id="PS51708"/>
    </source>
</evidence>